<proteinExistence type="predicted"/>
<organism evidence="2 3">
    <name type="scientific">Paenibacillus thiaminolyticus</name>
    <name type="common">Bacillus thiaminolyticus</name>
    <dbReference type="NCBI Taxonomy" id="49283"/>
    <lineage>
        <taxon>Bacteria</taxon>
        <taxon>Bacillati</taxon>
        <taxon>Bacillota</taxon>
        <taxon>Bacilli</taxon>
        <taxon>Bacillales</taxon>
        <taxon>Paenibacillaceae</taxon>
        <taxon>Paenibacillus</taxon>
    </lineage>
</organism>
<comment type="caution">
    <text evidence="2">The sequence shown here is derived from an EMBL/GenBank/DDBJ whole genome shotgun (WGS) entry which is preliminary data.</text>
</comment>
<dbReference type="OrthoDB" id="2496946at2"/>
<evidence type="ECO:0000313" key="3">
    <source>
        <dbReference type="Proteomes" id="UP000266177"/>
    </source>
</evidence>
<keyword evidence="1" id="KW-0812">Transmembrane</keyword>
<evidence type="ECO:0000313" key="2">
    <source>
        <dbReference type="EMBL" id="RJG26760.1"/>
    </source>
</evidence>
<accession>A0A3A3GN99</accession>
<sequence length="113" mass="12257">MKKGDELYALGESIAHFGKILAIVNRFTLFISVGELALALLLSAWSARRILRPLGELQETAEYGPDLKVVVNFSDQDAMYGEDPIKAKSALIFDGGKRIPFDAASVAAEGNFP</sequence>
<feature type="transmembrane region" description="Helical" evidence="1">
    <location>
        <begin position="20"/>
        <end position="42"/>
    </location>
</feature>
<dbReference type="Proteomes" id="UP000266177">
    <property type="component" value="Unassembled WGS sequence"/>
</dbReference>
<keyword evidence="1" id="KW-1133">Transmembrane helix</keyword>
<keyword evidence="1" id="KW-0472">Membrane</keyword>
<dbReference type="RefSeq" id="WP_119790303.1">
    <property type="nucleotide sequence ID" value="NZ_QYZD01000001.1"/>
</dbReference>
<evidence type="ECO:0000256" key="1">
    <source>
        <dbReference type="SAM" id="Phobius"/>
    </source>
</evidence>
<protein>
    <submittedName>
        <fullName evidence="2">Uncharacterized protein</fullName>
    </submittedName>
</protein>
<name>A0A3A3GN99_PANTH</name>
<reference evidence="2 3" key="1">
    <citation type="submission" date="2018-09" db="EMBL/GenBank/DDBJ databases">
        <title>Paenibacillus SK2017-BO5.</title>
        <authorList>
            <person name="Piskunova J.V."/>
            <person name="Dubiley S.A."/>
            <person name="Severinov K.V."/>
        </authorList>
    </citation>
    <scope>NUCLEOTIDE SEQUENCE [LARGE SCALE GENOMIC DNA]</scope>
    <source>
        <strain evidence="2 3">BO5</strain>
    </source>
</reference>
<dbReference type="EMBL" id="QYZD01000001">
    <property type="protein sequence ID" value="RJG26760.1"/>
    <property type="molecule type" value="Genomic_DNA"/>
</dbReference>
<dbReference type="AlphaFoldDB" id="A0A3A3GN99"/>
<gene>
    <name evidence="2" type="ORF">DQX05_01660</name>
</gene>